<keyword evidence="6" id="KW-1185">Reference proteome</keyword>
<feature type="domain" description="Ig-like" evidence="4">
    <location>
        <begin position="413"/>
        <end position="497"/>
    </location>
</feature>
<evidence type="ECO:0000256" key="2">
    <source>
        <dbReference type="SAM" id="Phobius"/>
    </source>
</evidence>
<keyword evidence="3" id="KW-0732">Signal</keyword>
<keyword evidence="2" id="KW-0472">Membrane</keyword>
<dbReference type="GeneID" id="102236176"/>
<dbReference type="SMART" id="SM00409">
    <property type="entry name" value="IG"/>
    <property type="match status" value="4"/>
</dbReference>
<protein>
    <submittedName>
        <fullName evidence="5">Sialoadhesin-like</fullName>
    </submittedName>
</protein>
<dbReference type="SMART" id="SM00408">
    <property type="entry name" value="IGc2"/>
    <property type="match status" value="3"/>
</dbReference>
<dbReference type="InterPro" id="IPR003599">
    <property type="entry name" value="Ig_sub"/>
</dbReference>
<dbReference type="RefSeq" id="XP_023186964.1">
    <property type="nucleotide sequence ID" value="XM_023331196.1"/>
</dbReference>
<dbReference type="OMA" id="DCTTIFS"/>
<feature type="region of interest" description="Disordered" evidence="1">
    <location>
        <begin position="718"/>
        <end position="752"/>
    </location>
</feature>
<dbReference type="InterPro" id="IPR013783">
    <property type="entry name" value="Ig-like_fold"/>
</dbReference>
<dbReference type="AlphaFoldDB" id="A0A3B5QCW0"/>
<dbReference type="STRING" id="8083.ENSXMAP00000029464"/>
<dbReference type="PROSITE" id="PS50835">
    <property type="entry name" value="IG_LIKE"/>
    <property type="match status" value="4"/>
</dbReference>
<dbReference type="Proteomes" id="UP000002852">
    <property type="component" value="Unassembled WGS sequence"/>
</dbReference>
<feature type="transmembrane region" description="Helical" evidence="2">
    <location>
        <begin position="602"/>
        <end position="627"/>
    </location>
</feature>
<sequence length="752" mass="82265">MMFIVKLLFIYFSFQGIFCQQWSVFMPQTVEGLSGSCVIIPCTFSLPSEWDEHLDHSCKAVWKRGSWSQTQVFDSSLTGASVSLNLLQGKLTGILRDKDCTTIFTNLPSNHYDNYYFRLQCDNSLKFNFRKSVRITTKDTLPQPTITPPKLEVEEGTAVSLSCSAVVACPTLLPLVTWSPSLGDIEENMEAKSLNSVMNFNVSYLHHGQKVSCSAAYNRQAGYSDLVYERSLTIQVFYPPHNTSVSGSGPVLEGSLVILTCSTNSNPEVDNYTWYKVNGEQVEAVGFKNKLSTTATEVDRRFFCQADNGYGSQNSSIASIDVQFSPKDTTVLVEPSGPVVEGSSVSLICRSRSNPPVTNYTWYRDGEVHQGTGPVLVLDNVVPSHSGGYRCSAKNDLGEEVSAKTQLDVQYSPKNTTVSADPSGPVPDGGSVTLTCSSVANPAVANITWFRAAGREKEVVGSERDFTFNVTKLSEDLYYCEALNIHGSQYSELVTVDVLYSPEILPSSRCVRILSQLRCSCNSQGNPLPSLVWELAGEPVNHSADIPVREIIMGHGTMRSVITLYHMNADTPTLVCISRNSLGSDSLAYNVSSSETQLGVDVVSLLIGSAAGALGMMMICIPLLILFCRRRKDSFSLNKELMKTEECLVTNVVSSSPEDKAAVKEVEGDTEEHLNYVNVDFAKLQARSEGELGDGAIRGLESKTAEYSEIRIRCRESDGADTKQHGDFSDTSLGQGKGDYDLTEEVSEMVTA</sequence>
<evidence type="ECO:0000256" key="1">
    <source>
        <dbReference type="SAM" id="MobiDB-lite"/>
    </source>
</evidence>
<dbReference type="CDD" id="cd00096">
    <property type="entry name" value="Ig"/>
    <property type="match status" value="1"/>
</dbReference>
<reference evidence="5" key="4">
    <citation type="submission" date="2025-09" db="UniProtKB">
        <authorList>
            <consortium name="Ensembl"/>
        </authorList>
    </citation>
    <scope>IDENTIFICATION</scope>
    <source>
        <strain evidence="5">JP 163 A</strain>
    </source>
</reference>
<dbReference type="InterPro" id="IPR007110">
    <property type="entry name" value="Ig-like_dom"/>
</dbReference>
<feature type="compositionally biased region" description="Basic and acidic residues" evidence="1">
    <location>
        <begin position="718"/>
        <end position="728"/>
    </location>
</feature>
<feature type="domain" description="Ig-like" evidence="4">
    <location>
        <begin position="142"/>
        <end position="233"/>
    </location>
</feature>
<dbReference type="PANTHER" id="PTHR46013">
    <property type="entry name" value="VASCULAR CELL ADHESION MOLECULE 1"/>
    <property type="match status" value="1"/>
</dbReference>
<evidence type="ECO:0000313" key="5">
    <source>
        <dbReference type="Ensembl" id="ENSXMAP00000029464.1"/>
    </source>
</evidence>
<dbReference type="SUPFAM" id="SSF48726">
    <property type="entry name" value="Immunoglobulin"/>
    <property type="match status" value="5"/>
</dbReference>
<proteinExistence type="predicted"/>
<evidence type="ECO:0000256" key="3">
    <source>
        <dbReference type="SAM" id="SignalP"/>
    </source>
</evidence>
<keyword evidence="2" id="KW-0812">Transmembrane</keyword>
<dbReference type="KEGG" id="xma:102236176"/>
<reference evidence="6" key="2">
    <citation type="journal article" date="2013" name="Nat. Genet.">
        <title>The genome of the platyfish, Xiphophorus maculatus, provides insights into evolutionary adaptation and several complex traits.</title>
        <authorList>
            <person name="Schartl M."/>
            <person name="Walter R.B."/>
            <person name="Shen Y."/>
            <person name="Garcia T."/>
            <person name="Catchen J."/>
            <person name="Amores A."/>
            <person name="Braasch I."/>
            <person name="Chalopin D."/>
            <person name="Volff J.N."/>
            <person name="Lesch K.P."/>
            <person name="Bisazza A."/>
            <person name="Minx P."/>
            <person name="Hillier L."/>
            <person name="Wilson R.K."/>
            <person name="Fuerstenberg S."/>
            <person name="Boore J."/>
            <person name="Searle S."/>
            <person name="Postlethwait J.H."/>
            <person name="Warren W.C."/>
        </authorList>
    </citation>
    <scope>NUCLEOTIDE SEQUENCE [LARGE SCALE GENOMIC DNA]</scope>
    <source>
        <strain evidence="6">JP 163 A</strain>
    </source>
</reference>
<feature type="domain" description="Ig-like" evidence="4">
    <location>
        <begin position="326"/>
        <end position="402"/>
    </location>
</feature>
<dbReference type="PANTHER" id="PTHR46013:SF4">
    <property type="entry name" value="B-CELL RECEPTOR CD22-RELATED"/>
    <property type="match status" value="1"/>
</dbReference>
<dbReference type="InParanoid" id="A0A3B5QCW0"/>
<organism evidence="5 6">
    <name type="scientific">Xiphophorus maculatus</name>
    <name type="common">Southern platyfish</name>
    <name type="synonym">Platypoecilus maculatus</name>
    <dbReference type="NCBI Taxonomy" id="8083"/>
    <lineage>
        <taxon>Eukaryota</taxon>
        <taxon>Metazoa</taxon>
        <taxon>Chordata</taxon>
        <taxon>Craniata</taxon>
        <taxon>Vertebrata</taxon>
        <taxon>Euteleostomi</taxon>
        <taxon>Actinopterygii</taxon>
        <taxon>Neopterygii</taxon>
        <taxon>Teleostei</taxon>
        <taxon>Neoteleostei</taxon>
        <taxon>Acanthomorphata</taxon>
        <taxon>Ovalentaria</taxon>
        <taxon>Atherinomorphae</taxon>
        <taxon>Cyprinodontiformes</taxon>
        <taxon>Poeciliidae</taxon>
        <taxon>Poeciliinae</taxon>
        <taxon>Xiphophorus</taxon>
    </lineage>
</organism>
<dbReference type="Ensembl" id="ENSXMAT00000027994.1">
    <property type="protein sequence ID" value="ENSXMAP00000029464.1"/>
    <property type="gene ID" value="ENSXMAG00000028783.1"/>
</dbReference>
<feature type="chain" id="PRO_5017277204" evidence="3">
    <location>
        <begin position="20"/>
        <end position="752"/>
    </location>
</feature>
<name>A0A3B5QCW0_XIPMA</name>
<feature type="domain" description="Ig-like" evidence="4">
    <location>
        <begin position="240"/>
        <end position="323"/>
    </location>
</feature>
<accession>A0A3B5QCW0</accession>
<reference evidence="6" key="1">
    <citation type="submission" date="2012-01" db="EMBL/GenBank/DDBJ databases">
        <authorList>
            <person name="Walter R."/>
            <person name="Schartl M."/>
            <person name="Warren W."/>
        </authorList>
    </citation>
    <scope>NUCLEOTIDE SEQUENCE [LARGE SCALE GENOMIC DNA]</scope>
    <source>
        <strain evidence="6">JP 163 A</strain>
    </source>
</reference>
<evidence type="ECO:0000259" key="4">
    <source>
        <dbReference type="PROSITE" id="PS50835"/>
    </source>
</evidence>
<dbReference type="InterPro" id="IPR036179">
    <property type="entry name" value="Ig-like_dom_sf"/>
</dbReference>
<dbReference type="Pfam" id="PF13895">
    <property type="entry name" value="Ig_2"/>
    <property type="match status" value="3"/>
</dbReference>
<evidence type="ECO:0000313" key="6">
    <source>
        <dbReference type="Proteomes" id="UP000002852"/>
    </source>
</evidence>
<reference evidence="5" key="3">
    <citation type="submission" date="2025-08" db="UniProtKB">
        <authorList>
            <consortium name="Ensembl"/>
        </authorList>
    </citation>
    <scope>IDENTIFICATION</scope>
    <source>
        <strain evidence="5">JP 163 A</strain>
    </source>
</reference>
<feature type="compositionally biased region" description="Acidic residues" evidence="1">
    <location>
        <begin position="741"/>
        <end position="752"/>
    </location>
</feature>
<dbReference type="Gene3D" id="2.60.40.10">
    <property type="entry name" value="Immunoglobulins"/>
    <property type="match status" value="6"/>
</dbReference>
<dbReference type="InterPro" id="IPR003598">
    <property type="entry name" value="Ig_sub2"/>
</dbReference>
<dbReference type="GeneTree" id="ENSGT01150000286924"/>
<keyword evidence="2" id="KW-1133">Transmembrane helix</keyword>
<feature type="signal peptide" evidence="3">
    <location>
        <begin position="1"/>
        <end position="19"/>
    </location>
</feature>
<dbReference type="OrthoDB" id="6413693at2759"/>